<protein>
    <recommendedName>
        <fullName evidence="3">SLH domain-containing protein</fullName>
    </recommendedName>
</protein>
<dbReference type="InterPro" id="IPR051465">
    <property type="entry name" value="Cell_Envelope_Struct_Comp"/>
</dbReference>
<feature type="chain" id="PRO_5027067553" description="SLH domain-containing protein" evidence="2">
    <location>
        <begin position="22"/>
        <end position="436"/>
    </location>
</feature>
<sequence>MKKSLVFAMAMALGVSATAFAANPFSDLPAGHWAYGAVAKLAAAGVVDGYPDGTFKGDKTMTRYEMAQIVAKALAKGAIGADDKLVSEFADELDNLGVRVAKLEKNADNVKVTGAARIHNRVASGNRVDKLNKEDLADKSDSKLRTRLWFTGEVNDNWHYVGMLQNIQSFEGKNESGDSTTEFQRAYLTGNIGAVNLTAGRFNDFIADGNVFDDRADAVRADVKFGQGYLSAAYGKMANNVVYGKENNESVADDYWSAALGGRWGNLHAEATYTKVDNQDFLNALDPGYAYSDNKIWTLGADYTAGKWNVSAMYLKGDADEADAFKEGTGLDLDDDGYVFGLNYAGAETSKPGTWGLYAKYYDQSAQTVVAHTMNGDYYMFPFTGFKGYMFGGNLTVAKNMVATVEYYDLKDKNGDAGDFAGTHARTLWSELNITF</sequence>
<feature type="coiled-coil region" evidence="1">
    <location>
        <begin position="86"/>
        <end position="113"/>
    </location>
</feature>
<accession>A0A6N7VJ06</accession>
<dbReference type="RefSeq" id="WP_154487783.1">
    <property type="nucleotide sequence ID" value="NZ_VULN01000004.1"/>
</dbReference>
<evidence type="ECO:0000259" key="3">
    <source>
        <dbReference type="PROSITE" id="PS51272"/>
    </source>
</evidence>
<dbReference type="PROSITE" id="PS51272">
    <property type="entry name" value="SLH"/>
    <property type="match status" value="1"/>
</dbReference>
<feature type="domain" description="SLH" evidence="3">
    <location>
        <begin position="21"/>
        <end position="84"/>
    </location>
</feature>
<dbReference type="PANTHER" id="PTHR43308:SF1">
    <property type="entry name" value="OUTER MEMBRANE PROTEIN ALPHA"/>
    <property type="match status" value="1"/>
</dbReference>
<keyword evidence="2" id="KW-0732">Signal</keyword>
<dbReference type="Proteomes" id="UP000441455">
    <property type="component" value="Unassembled WGS sequence"/>
</dbReference>
<evidence type="ECO:0000313" key="5">
    <source>
        <dbReference type="Proteomes" id="UP000441455"/>
    </source>
</evidence>
<proteinExistence type="predicted"/>
<dbReference type="Pfam" id="PF00395">
    <property type="entry name" value="SLH"/>
    <property type="match status" value="1"/>
</dbReference>
<gene>
    <name evidence="4" type="ORF">FX155_03355</name>
</gene>
<dbReference type="AlphaFoldDB" id="A0A6N7VJ06"/>
<evidence type="ECO:0000256" key="1">
    <source>
        <dbReference type="SAM" id="Coils"/>
    </source>
</evidence>
<dbReference type="InterPro" id="IPR023614">
    <property type="entry name" value="Porin_dom_sf"/>
</dbReference>
<dbReference type="SUPFAM" id="SSF56935">
    <property type="entry name" value="Porins"/>
    <property type="match status" value="1"/>
</dbReference>
<dbReference type="InterPro" id="IPR001119">
    <property type="entry name" value="SLH_dom"/>
</dbReference>
<evidence type="ECO:0000313" key="4">
    <source>
        <dbReference type="EMBL" id="MSS81647.1"/>
    </source>
</evidence>
<evidence type="ECO:0000256" key="2">
    <source>
        <dbReference type="SAM" id="SignalP"/>
    </source>
</evidence>
<reference evidence="4 5" key="1">
    <citation type="submission" date="2019-08" db="EMBL/GenBank/DDBJ databases">
        <title>In-depth cultivation of the pig gut microbiome towards novel bacterial diversity and tailored functional studies.</title>
        <authorList>
            <person name="Wylensek D."/>
            <person name="Hitch T.C.A."/>
            <person name="Clavel T."/>
        </authorList>
    </citation>
    <scope>NUCLEOTIDE SEQUENCE [LARGE SCALE GENOMIC DNA]</scope>
    <source>
        <strain evidence="4 5">WCA-389-WT-5B</strain>
    </source>
</reference>
<feature type="signal peptide" evidence="2">
    <location>
        <begin position="1"/>
        <end position="21"/>
    </location>
</feature>
<name>A0A6N7VJ06_ACIFE</name>
<keyword evidence="1" id="KW-0175">Coiled coil</keyword>
<dbReference type="EMBL" id="VULN01000004">
    <property type="protein sequence ID" value="MSS81647.1"/>
    <property type="molecule type" value="Genomic_DNA"/>
</dbReference>
<organism evidence="4 5">
    <name type="scientific">Acidaminococcus fermentans</name>
    <dbReference type="NCBI Taxonomy" id="905"/>
    <lineage>
        <taxon>Bacteria</taxon>
        <taxon>Bacillati</taxon>
        <taxon>Bacillota</taxon>
        <taxon>Negativicutes</taxon>
        <taxon>Acidaminococcales</taxon>
        <taxon>Acidaminococcaceae</taxon>
        <taxon>Acidaminococcus</taxon>
    </lineage>
</organism>
<dbReference type="Gene3D" id="2.40.160.10">
    <property type="entry name" value="Porin"/>
    <property type="match status" value="1"/>
</dbReference>
<comment type="caution">
    <text evidence="4">The sequence shown here is derived from an EMBL/GenBank/DDBJ whole genome shotgun (WGS) entry which is preliminary data.</text>
</comment>
<dbReference type="PANTHER" id="PTHR43308">
    <property type="entry name" value="OUTER MEMBRANE PROTEIN ALPHA-RELATED"/>
    <property type="match status" value="1"/>
</dbReference>
<dbReference type="OrthoDB" id="2678541at2"/>